<dbReference type="GO" id="GO:0016787">
    <property type="term" value="F:hydrolase activity"/>
    <property type="evidence" value="ECO:0007669"/>
    <property type="project" value="UniProtKB-KW"/>
</dbReference>
<name>A0A8J7KJG8_9ACTN</name>
<reference evidence="3" key="1">
    <citation type="submission" date="2020-11" db="EMBL/GenBank/DDBJ databases">
        <title>Sequencing the genomes of 1000 actinobacteria strains.</title>
        <authorList>
            <person name="Klenk H.-P."/>
        </authorList>
    </citation>
    <scope>NUCLEOTIDE SEQUENCE</scope>
    <source>
        <strain evidence="3">DSM 45356</strain>
    </source>
</reference>
<keyword evidence="1" id="KW-0378">Hydrolase</keyword>
<accession>A0A8J7KJG8</accession>
<evidence type="ECO:0000313" key="4">
    <source>
        <dbReference type="Proteomes" id="UP000622552"/>
    </source>
</evidence>
<organism evidence="3 4">
    <name type="scientific">Longispora fulva</name>
    <dbReference type="NCBI Taxonomy" id="619741"/>
    <lineage>
        <taxon>Bacteria</taxon>
        <taxon>Bacillati</taxon>
        <taxon>Actinomycetota</taxon>
        <taxon>Actinomycetes</taxon>
        <taxon>Micromonosporales</taxon>
        <taxon>Micromonosporaceae</taxon>
        <taxon>Longispora</taxon>
    </lineage>
</organism>
<dbReference type="InterPro" id="IPR020084">
    <property type="entry name" value="NUDIX_hydrolase_CS"/>
</dbReference>
<keyword evidence="4" id="KW-1185">Reference proteome</keyword>
<proteinExistence type="predicted"/>
<protein>
    <submittedName>
        <fullName evidence="3">8-oxo-dGTP pyrophosphatase MutT (NUDIX family)</fullName>
    </submittedName>
</protein>
<evidence type="ECO:0000256" key="1">
    <source>
        <dbReference type="ARBA" id="ARBA00022801"/>
    </source>
</evidence>
<dbReference type="PROSITE" id="PS00893">
    <property type="entry name" value="NUDIX_BOX"/>
    <property type="match status" value="1"/>
</dbReference>
<evidence type="ECO:0000313" key="3">
    <source>
        <dbReference type="EMBL" id="MBG6140385.1"/>
    </source>
</evidence>
<feature type="domain" description="Nudix hydrolase" evidence="2">
    <location>
        <begin position="21"/>
        <end position="178"/>
    </location>
</feature>
<dbReference type="EMBL" id="JADOUF010000001">
    <property type="protein sequence ID" value="MBG6140385.1"/>
    <property type="molecule type" value="Genomic_DNA"/>
</dbReference>
<dbReference type="Gene3D" id="3.90.79.10">
    <property type="entry name" value="Nucleoside Triphosphate Pyrophosphohydrolase"/>
    <property type="match status" value="1"/>
</dbReference>
<dbReference type="Pfam" id="PF00293">
    <property type="entry name" value="NUDIX"/>
    <property type="match status" value="1"/>
</dbReference>
<dbReference type="RefSeq" id="WP_197006933.1">
    <property type="nucleotide sequence ID" value="NZ_BONS01000006.1"/>
</dbReference>
<dbReference type="SUPFAM" id="SSF55811">
    <property type="entry name" value="Nudix"/>
    <property type="match status" value="1"/>
</dbReference>
<evidence type="ECO:0000259" key="2">
    <source>
        <dbReference type="PROSITE" id="PS51462"/>
    </source>
</evidence>
<dbReference type="AlphaFoldDB" id="A0A8J7KJG8"/>
<dbReference type="InterPro" id="IPR015797">
    <property type="entry name" value="NUDIX_hydrolase-like_dom_sf"/>
</dbReference>
<gene>
    <name evidence="3" type="ORF">IW245_006579</name>
</gene>
<dbReference type="InterPro" id="IPR000086">
    <property type="entry name" value="NUDIX_hydrolase_dom"/>
</dbReference>
<sequence length="178" mass="19468">MRDGFWIEPGVPLPDLRQGTTRPLLVGVVAISAGRAFLQRRLGDHPAFPGALDVITGFPHPGESMVGAIARLVAEETGWQIRRVVSCAGFTTWRTPAGELVETEYAVEVAGSLRQPKSDWPVRDYFTWAGCDELDVFAGLGDRGAYLRSVADRALRDVANAPDRPIPFPGDPLHNSYR</sequence>
<comment type="caution">
    <text evidence="3">The sequence shown here is derived from an EMBL/GenBank/DDBJ whole genome shotgun (WGS) entry which is preliminary data.</text>
</comment>
<dbReference type="Proteomes" id="UP000622552">
    <property type="component" value="Unassembled WGS sequence"/>
</dbReference>
<dbReference type="PROSITE" id="PS51462">
    <property type="entry name" value="NUDIX"/>
    <property type="match status" value="1"/>
</dbReference>